<comment type="caution">
    <text evidence="2">The sequence shown here is derived from an EMBL/GenBank/DDBJ whole genome shotgun (WGS) entry which is preliminary data.</text>
</comment>
<dbReference type="Proteomes" id="UP000196655">
    <property type="component" value="Unassembled WGS sequence"/>
</dbReference>
<proteinExistence type="predicted"/>
<protein>
    <submittedName>
        <fullName evidence="2">Uncharacterized protein</fullName>
    </submittedName>
</protein>
<feature type="region of interest" description="Disordered" evidence="1">
    <location>
        <begin position="57"/>
        <end position="80"/>
    </location>
</feature>
<evidence type="ECO:0000256" key="1">
    <source>
        <dbReference type="SAM" id="MobiDB-lite"/>
    </source>
</evidence>
<dbReference type="EMBL" id="NHON01000003">
    <property type="protein sequence ID" value="OWJ68654.1"/>
    <property type="molecule type" value="Genomic_DNA"/>
</dbReference>
<evidence type="ECO:0000313" key="2">
    <source>
        <dbReference type="EMBL" id="OWJ68654.1"/>
    </source>
</evidence>
<dbReference type="AlphaFoldDB" id="A0A211ZTW8"/>
<dbReference type="RefSeq" id="WP_088149445.1">
    <property type="nucleotide sequence ID" value="NZ_NHON01000003.1"/>
</dbReference>
<sequence>MPNWRNRGGGKRDPERVERAVKADRLRQDRRAMAAHEAQESERATLALGLLAEEIADRDAGAAGQEADPIPKRRPPRDTG</sequence>
<accession>A0A211ZTW8</accession>
<organism evidence="2 3">
    <name type="scientific">Inquilinus limosus</name>
    <dbReference type="NCBI Taxonomy" id="171674"/>
    <lineage>
        <taxon>Bacteria</taxon>
        <taxon>Pseudomonadati</taxon>
        <taxon>Pseudomonadota</taxon>
        <taxon>Alphaproteobacteria</taxon>
        <taxon>Rhodospirillales</taxon>
        <taxon>Rhodospirillaceae</taxon>
        <taxon>Inquilinus</taxon>
    </lineage>
</organism>
<dbReference type="STRING" id="1122125.GCA_000423185_02907"/>
<feature type="region of interest" description="Disordered" evidence="1">
    <location>
        <begin position="1"/>
        <end position="23"/>
    </location>
</feature>
<evidence type="ECO:0000313" key="3">
    <source>
        <dbReference type="Proteomes" id="UP000196655"/>
    </source>
</evidence>
<feature type="compositionally biased region" description="Basic and acidic residues" evidence="1">
    <location>
        <begin position="10"/>
        <end position="23"/>
    </location>
</feature>
<gene>
    <name evidence="2" type="ORF">BWR60_02590</name>
</gene>
<reference evidence="3" key="1">
    <citation type="submission" date="2017-05" db="EMBL/GenBank/DDBJ databases">
        <authorList>
            <person name="Macchi M."/>
            <person name="Festa S."/>
            <person name="Coppotelli B.M."/>
            <person name="Morelli I.S."/>
        </authorList>
    </citation>
    <scope>NUCLEOTIDE SEQUENCE [LARGE SCALE GENOMIC DNA]</scope>
    <source>
        <strain evidence="3">I</strain>
    </source>
</reference>
<keyword evidence="3" id="KW-1185">Reference proteome</keyword>
<name>A0A211ZTW8_9PROT</name>
<dbReference type="OrthoDB" id="9429524at2"/>